<dbReference type="GO" id="GO:0003729">
    <property type="term" value="F:mRNA binding"/>
    <property type="evidence" value="ECO:0007669"/>
    <property type="project" value="TreeGrafter"/>
</dbReference>
<evidence type="ECO:0000313" key="6">
    <source>
        <dbReference type="Proteomes" id="UP000094020"/>
    </source>
</evidence>
<evidence type="ECO:0000313" key="5">
    <source>
        <dbReference type="EMBL" id="WWC68169.1"/>
    </source>
</evidence>
<feature type="region of interest" description="Disordered" evidence="3">
    <location>
        <begin position="142"/>
        <end position="263"/>
    </location>
</feature>
<protein>
    <recommendedName>
        <fullName evidence="4">RRM domain-containing protein</fullName>
    </recommendedName>
</protein>
<dbReference type="InterPro" id="IPR000504">
    <property type="entry name" value="RRM_dom"/>
</dbReference>
<dbReference type="RefSeq" id="XP_070058603.1">
    <property type="nucleotide sequence ID" value="XM_070202502.1"/>
</dbReference>
<dbReference type="KEGG" id="kpin:30175184"/>
<feature type="domain" description="RRM" evidence="4">
    <location>
        <begin position="3"/>
        <end position="65"/>
    </location>
</feature>
<sequence>MSRRVYLGRLPLDAQKADIEDHFRGYGRILDLKLMGNFGFAEFESSRDAEDVIKDFNNRPFMGEKDTYEARPPRNSGPPRKGVRIAVIGIPGSTSWQDLKDYGRLGGNNIIYADVDRYNPGQGIIEYPTLEEAEEAVKRLAGVDINGSPNPAGADDARRGDSDRRPPPRDFDDRRSYNRGGYDDRRAPRDYDRRDDRRDDRRNDRDYGRRDDRGDRGYDRRDTRRDDRRDGGDSYAPRDRSPRRDNDAPRREYDERAPLPDRE</sequence>
<dbReference type="GO" id="GO:0005634">
    <property type="term" value="C:nucleus"/>
    <property type="evidence" value="ECO:0007669"/>
    <property type="project" value="TreeGrafter"/>
</dbReference>
<gene>
    <name evidence="5" type="ORF">I206_102092</name>
</gene>
<dbReference type="EMBL" id="CP144520">
    <property type="protein sequence ID" value="WWC68169.1"/>
    <property type="molecule type" value="Genomic_DNA"/>
</dbReference>
<dbReference type="SMART" id="SM00360">
    <property type="entry name" value="RRM"/>
    <property type="match status" value="2"/>
</dbReference>
<dbReference type="Pfam" id="PF00076">
    <property type="entry name" value="RRM_1"/>
    <property type="match status" value="1"/>
</dbReference>
<dbReference type="InterPro" id="IPR035979">
    <property type="entry name" value="RBD_domain_sf"/>
</dbReference>
<reference evidence="5" key="2">
    <citation type="submission" date="2024-02" db="EMBL/GenBank/DDBJ databases">
        <title>Comparative genomics of Cryptococcus and Kwoniella reveals pathogenesis evolution and contrasting modes of karyotype evolution via chromosome fusion or intercentromeric recombination.</title>
        <authorList>
            <person name="Coelho M.A."/>
            <person name="David-Palma M."/>
            <person name="Shea T."/>
            <person name="Bowers K."/>
            <person name="McGinley-Smith S."/>
            <person name="Mohammad A.W."/>
            <person name="Gnirke A."/>
            <person name="Yurkov A.M."/>
            <person name="Nowrousian M."/>
            <person name="Sun S."/>
            <person name="Cuomo C.A."/>
            <person name="Heitman J."/>
        </authorList>
    </citation>
    <scope>NUCLEOTIDE SEQUENCE</scope>
    <source>
        <strain evidence="5">CBS 10737</strain>
    </source>
</reference>
<evidence type="ECO:0000256" key="2">
    <source>
        <dbReference type="PROSITE-ProRule" id="PRU00176"/>
    </source>
</evidence>
<evidence type="ECO:0000259" key="4">
    <source>
        <dbReference type="PROSITE" id="PS50102"/>
    </source>
</evidence>
<accession>A0AAJ8L093</accession>
<dbReference type="PANTHER" id="PTHR23003:SF51">
    <property type="entry name" value="SERINE-ARGININE PROTEIN 55"/>
    <property type="match status" value="1"/>
</dbReference>
<evidence type="ECO:0000256" key="1">
    <source>
        <dbReference type="ARBA" id="ARBA00022884"/>
    </source>
</evidence>
<dbReference type="GO" id="GO:0005737">
    <property type="term" value="C:cytoplasm"/>
    <property type="evidence" value="ECO:0007669"/>
    <property type="project" value="TreeGrafter"/>
</dbReference>
<reference evidence="5" key="1">
    <citation type="submission" date="2013-07" db="EMBL/GenBank/DDBJ databases">
        <authorList>
            <consortium name="The Broad Institute Genome Sequencing Platform"/>
            <person name="Cuomo C."/>
            <person name="Litvintseva A."/>
            <person name="Chen Y."/>
            <person name="Heitman J."/>
            <person name="Sun S."/>
            <person name="Springer D."/>
            <person name="Dromer F."/>
            <person name="Young S.K."/>
            <person name="Zeng Q."/>
            <person name="Gargeya S."/>
            <person name="Fitzgerald M."/>
            <person name="Abouelleil A."/>
            <person name="Alvarado L."/>
            <person name="Berlin A.M."/>
            <person name="Chapman S.B."/>
            <person name="Dewar J."/>
            <person name="Goldberg J."/>
            <person name="Griggs A."/>
            <person name="Gujja S."/>
            <person name="Hansen M."/>
            <person name="Howarth C."/>
            <person name="Imamovic A."/>
            <person name="Larimer J."/>
            <person name="McCowan C."/>
            <person name="Murphy C."/>
            <person name="Pearson M."/>
            <person name="Priest M."/>
            <person name="Roberts A."/>
            <person name="Saif S."/>
            <person name="Shea T."/>
            <person name="Sykes S."/>
            <person name="Wortman J."/>
            <person name="Nusbaum C."/>
            <person name="Birren B."/>
        </authorList>
    </citation>
    <scope>NUCLEOTIDE SEQUENCE</scope>
    <source>
        <strain evidence="5">CBS 10737</strain>
    </source>
</reference>
<keyword evidence="1 2" id="KW-0694">RNA-binding</keyword>
<proteinExistence type="predicted"/>
<dbReference type="SUPFAM" id="SSF54928">
    <property type="entry name" value="RNA-binding domain, RBD"/>
    <property type="match status" value="1"/>
</dbReference>
<dbReference type="Gene3D" id="3.30.70.330">
    <property type="match status" value="2"/>
</dbReference>
<dbReference type="Proteomes" id="UP000094020">
    <property type="component" value="Chromosome 2"/>
</dbReference>
<dbReference type="AlphaFoldDB" id="A0AAJ8L093"/>
<name>A0AAJ8L093_9TREE</name>
<dbReference type="PANTHER" id="PTHR23003">
    <property type="entry name" value="RNA RECOGNITION MOTIF RRM DOMAIN CONTAINING PROTEIN"/>
    <property type="match status" value="1"/>
</dbReference>
<evidence type="ECO:0000256" key="3">
    <source>
        <dbReference type="SAM" id="MobiDB-lite"/>
    </source>
</evidence>
<feature type="compositionally biased region" description="Basic and acidic residues" evidence="3">
    <location>
        <begin position="155"/>
        <end position="263"/>
    </location>
</feature>
<organism evidence="5 6">
    <name type="scientific">Kwoniella pini CBS 10737</name>
    <dbReference type="NCBI Taxonomy" id="1296096"/>
    <lineage>
        <taxon>Eukaryota</taxon>
        <taxon>Fungi</taxon>
        <taxon>Dikarya</taxon>
        <taxon>Basidiomycota</taxon>
        <taxon>Agaricomycotina</taxon>
        <taxon>Tremellomycetes</taxon>
        <taxon>Tremellales</taxon>
        <taxon>Cryptococcaceae</taxon>
        <taxon>Kwoniella</taxon>
    </lineage>
</organism>
<keyword evidence="6" id="KW-1185">Reference proteome</keyword>
<dbReference type="InterPro" id="IPR050374">
    <property type="entry name" value="RRT5_SRSF_SR"/>
</dbReference>
<dbReference type="InterPro" id="IPR012677">
    <property type="entry name" value="Nucleotide-bd_a/b_plait_sf"/>
</dbReference>
<dbReference type="PROSITE" id="PS50102">
    <property type="entry name" value="RRM"/>
    <property type="match status" value="1"/>
</dbReference>
<dbReference type="GeneID" id="30175184"/>